<dbReference type="InterPro" id="IPR046357">
    <property type="entry name" value="PPIase_dom_sf"/>
</dbReference>
<organism evidence="9">
    <name type="scientific">Paenibacillus ihbetae</name>
    <dbReference type="NCBI Taxonomy" id="1870820"/>
    <lineage>
        <taxon>Bacteria</taxon>
        <taxon>Bacillati</taxon>
        <taxon>Bacillota</taxon>
        <taxon>Bacilli</taxon>
        <taxon>Bacillales</taxon>
        <taxon>Paenibacillaceae</taxon>
        <taxon>Paenibacillus</taxon>
    </lineage>
</organism>
<comment type="catalytic activity">
    <reaction evidence="1">
        <text>[protein]-peptidylproline (omega=180) = [protein]-peptidylproline (omega=0)</text>
        <dbReference type="Rhea" id="RHEA:16237"/>
        <dbReference type="Rhea" id="RHEA-COMP:10747"/>
        <dbReference type="Rhea" id="RHEA-COMP:10748"/>
        <dbReference type="ChEBI" id="CHEBI:83833"/>
        <dbReference type="ChEBI" id="CHEBI:83834"/>
        <dbReference type="EC" id="5.2.1.8"/>
    </reaction>
</comment>
<dbReference type="PANTHER" id="PTHR47245">
    <property type="entry name" value="PEPTIDYLPROLYL ISOMERASE"/>
    <property type="match status" value="1"/>
</dbReference>
<dbReference type="Gene3D" id="1.10.4030.10">
    <property type="entry name" value="Porin chaperone SurA, peptide-binding domain"/>
    <property type="match status" value="1"/>
</dbReference>
<feature type="transmembrane region" description="Helical" evidence="7">
    <location>
        <begin position="12"/>
        <end position="31"/>
    </location>
</feature>
<dbReference type="InterPro" id="IPR027304">
    <property type="entry name" value="Trigger_fact/SurA_dom_sf"/>
</dbReference>
<dbReference type="KEGG" id="pib:BBD41_00910"/>
<sequence length="362" mass="41711">MNIQTPNKSSLIWLFTAVIFILVFMSITINAKPKPSKANQEDDFFATVDGFPIHANEFQRAIHANKSVIIRYFYEKYGAEQSAAFWNTSYGGEFPLELLKKKALEDTVNLKIQQIIAMEQGVLTDISYGSFEQNFNQENERRQKAINNNQVVFGPAQYTEEAYLEYVMGNSILSVKNRLMERDWKPNDEQLKTFYETKKDQLYKAPATVKVQQLSASFIDGSRNVDEKLKDQIMRKMETALAKSASGLSFEQAAKELDQTGKVTEQLYNLDSYRHNARSPVAQAAAKLRIGEISGIIEENGHFHLIQRIENERAGSKYLSLEDIKEQALRDYIDHSYKEYVRKRMADAQIIVNEESYQNFRM</sequence>
<dbReference type="RefSeq" id="WP_099476412.1">
    <property type="nucleotide sequence ID" value="NZ_CP016809.1"/>
</dbReference>
<evidence type="ECO:0000256" key="5">
    <source>
        <dbReference type="ARBA" id="ARBA00023235"/>
    </source>
</evidence>
<dbReference type="GO" id="GO:0003755">
    <property type="term" value="F:peptidyl-prolyl cis-trans isomerase activity"/>
    <property type="evidence" value="ECO:0007669"/>
    <property type="project" value="UniProtKB-KW"/>
</dbReference>
<evidence type="ECO:0000256" key="6">
    <source>
        <dbReference type="PROSITE-ProRule" id="PRU00278"/>
    </source>
</evidence>
<proteinExistence type="predicted"/>
<dbReference type="Gene3D" id="3.10.50.40">
    <property type="match status" value="1"/>
</dbReference>
<reference evidence="9" key="1">
    <citation type="submission" date="2016-08" db="EMBL/GenBank/DDBJ databases">
        <title>Complete Genome Seqeunce of Paenibacillus sp. nov. IHBB 9852 from high altitute lake of Indian trans-Himalayas.</title>
        <authorList>
            <person name="Kiran S."/>
            <person name="Swarnkar M.K."/>
            <person name="Rana A."/>
            <person name="Tewari R."/>
            <person name="Gulati A."/>
        </authorList>
    </citation>
    <scope>NUCLEOTIDE SEQUENCE [LARGE SCALE GENOMIC DNA]</scope>
    <source>
        <strain evidence="9">IHBB 9852</strain>
    </source>
</reference>
<keyword evidence="4 6" id="KW-0697">Rotamase</keyword>
<keyword evidence="3" id="KW-0732">Signal</keyword>
<name>A0A1B2DU74_9BACL</name>
<evidence type="ECO:0000259" key="8">
    <source>
        <dbReference type="PROSITE" id="PS50198"/>
    </source>
</evidence>
<keyword evidence="5 6" id="KW-0413">Isomerase</keyword>
<dbReference type="PANTHER" id="PTHR47245:SF1">
    <property type="entry name" value="FOLDASE PROTEIN PRSA"/>
    <property type="match status" value="1"/>
</dbReference>
<dbReference type="SUPFAM" id="SSF109998">
    <property type="entry name" value="Triger factor/SurA peptide-binding domain-like"/>
    <property type="match status" value="1"/>
</dbReference>
<evidence type="ECO:0000256" key="7">
    <source>
        <dbReference type="SAM" id="Phobius"/>
    </source>
</evidence>
<dbReference type="PROSITE" id="PS50198">
    <property type="entry name" value="PPIC_PPIASE_2"/>
    <property type="match status" value="1"/>
</dbReference>
<evidence type="ECO:0000256" key="1">
    <source>
        <dbReference type="ARBA" id="ARBA00000971"/>
    </source>
</evidence>
<dbReference type="EC" id="5.2.1.8" evidence="2"/>
<feature type="domain" description="PpiC" evidence="8">
    <location>
        <begin position="206"/>
        <end position="310"/>
    </location>
</feature>
<dbReference type="SUPFAM" id="SSF54534">
    <property type="entry name" value="FKBP-like"/>
    <property type="match status" value="1"/>
</dbReference>
<keyword evidence="7" id="KW-0812">Transmembrane</keyword>
<evidence type="ECO:0000256" key="4">
    <source>
        <dbReference type="ARBA" id="ARBA00023110"/>
    </source>
</evidence>
<protein>
    <recommendedName>
        <fullName evidence="2">peptidylprolyl isomerase</fullName>
        <ecNumber evidence="2">5.2.1.8</ecNumber>
    </recommendedName>
</protein>
<dbReference type="AlphaFoldDB" id="A0A1B2DU74"/>
<dbReference type="EMBL" id="CP016809">
    <property type="protein sequence ID" value="ANY71260.1"/>
    <property type="molecule type" value="Genomic_DNA"/>
</dbReference>
<keyword evidence="7" id="KW-1133">Transmembrane helix</keyword>
<dbReference type="Pfam" id="PF13145">
    <property type="entry name" value="Rotamase_2"/>
    <property type="match status" value="1"/>
</dbReference>
<dbReference type="InterPro" id="IPR050245">
    <property type="entry name" value="PrsA_foldase"/>
</dbReference>
<accession>A0A1B2DU74</accession>
<evidence type="ECO:0000256" key="2">
    <source>
        <dbReference type="ARBA" id="ARBA00013194"/>
    </source>
</evidence>
<evidence type="ECO:0000313" key="9">
    <source>
        <dbReference type="EMBL" id="ANY71260.1"/>
    </source>
</evidence>
<evidence type="ECO:0000256" key="3">
    <source>
        <dbReference type="ARBA" id="ARBA00022729"/>
    </source>
</evidence>
<keyword evidence="7" id="KW-0472">Membrane</keyword>
<dbReference type="InterPro" id="IPR000297">
    <property type="entry name" value="PPIase_PpiC"/>
</dbReference>
<gene>
    <name evidence="9" type="ORF">BBD41_00910</name>
</gene>